<feature type="compositionally biased region" description="Basic residues" evidence="3">
    <location>
        <begin position="907"/>
        <end position="920"/>
    </location>
</feature>
<dbReference type="SMART" id="SM00220">
    <property type="entry name" value="S_TKc"/>
    <property type="match status" value="1"/>
</dbReference>
<feature type="region of interest" description="Disordered" evidence="3">
    <location>
        <begin position="476"/>
        <end position="529"/>
    </location>
</feature>
<feature type="compositionally biased region" description="Low complexity" evidence="3">
    <location>
        <begin position="121"/>
        <end position="130"/>
    </location>
</feature>
<evidence type="ECO:0000256" key="1">
    <source>
        <dbReference type="ARBA" id="ARBA00022741"/>
    </source>
</evidence>
<dbReference type="PANTHER" id="PTHR24346">
    <property type="entry name" value="MAP/MICROTUBULE AFFINITY-REGULATING KINASE"/>
    <property type="match status" value="1"/>
</dbReference>
<keyword evidence="5" id="KW-0808">Transferase</keyword>
<accession>A0A9K3KVM1</accession>
<reference evidence="5" key="2">
    <citation type="submission" date="2021-04" db="EMBL/GenBank/DDBJ databases">
        <authorList>
            <person name="Podell S."/>
        </authorList>
    </citation>
    <scope>NUCLEOTIDE SEQUENCE</scope>
    <source>
        <strain evidence="5">Hildebrandi</strain>
    </source>
</reference>
<feature type="region of interest" description="Disordered" evidence="3">
    <location>
        <begin position="852"/>
        <end position="929"/>
    </location>
</feature>
<dbReference type="OrthoDB" id="68483at2759"/>
<feature type="compositionally biased region" description="Polar residues" evidence="3">
    <location>
        <begin position="798"/>
        <end position="814"/>
    </location>
</feature>
<keyword evidence="2" id="KW-0067">ATP-binding</keyword>
<feature type="compositionally biased region" description="Polar residues" evidence="3">
    <location>
        <begin position="39"/>
        <end position="61"/>
    </location>
</feature>
<feature type="compositionally biased region" description="Pro residues" evidence="3">
    <location>
        <begin position="221"/>
        <end position="237"/>
    </location>
</feature>
<organism evidence="5 6">
    <name type="scientific">Nitzschia inconspicua</name>
    <dbReference type="NCBI Taxonomy" id="303405"/>
    <lineage>
        <taxon>Eukaryota</taxon>
        <taxon>Sar</taxon>
        <taxon>Stramenopiles</taxon>
        <taxon>Ochrophyta</taxon>
        <taxon>Bacillariophyta</taxon>
        <taxon>Bacillariophyceae</taxon>
        <taxon>Bacillariophycidae</taxon>
        <taxon>Bacillariales</taxon>
        <taxon>Bacillariaceae</taxon>
        <taxon>Nitzschia</taxon>
    </lineage>
</organism>
<evidence type="ECO:0000256" key="2">
    <source>
        <dbReference type="ARBA" id="ARBA00022840"/>
    </source>
</evidence>
<dbReference type="CDD" id="cd14008">
    <property type="entry name" value="STKc_LKB1_CaMKK"/>
    <property type="match status" value="1"/>
</dbReference>
<feature type="compositionally biased region" description="Basic and acidic residues" evidence="3">
    <location>
        <begin position="514"/>
        <end position="529"/>
    </location>
</feature>
<dbReference type="InterPro" id="IPR008271">
    <property type="entry name" value="Ser/Thr_kinase_AS"/>
</dbReference>
<dbReference type="PROSITE" id="PS00108">
    <property type="entry name" value="PROTEIN_KINASE_ST"/>
    <property type="match status" value="1"/>
</dbReference>
<evidence type="ECO:0000256" key="3">
    <source>
        <dbReference type="SAM" id="MobiDB-lite"/>
    </source>
</evidence>
<dbReference type="GO" id="GO:0005737">
    <property type="term" value="C:cytoplasm"/>
    <property type="evidence" value="ECO:0007669"/>
    <property type="project" value="TreeGrafter"/>
</dbReference>
<dbReference type="GO" id="GO:0004674">
    <property type="term" value="F:protein serine/threonine kinase activity"/>
    <property type="evidence" value="ECO:0007669"/>
    <property type="project" value="UniProtKB-KW"/>
</dbReference>
<feature type="domain" description="Protein kinase" evidence="4">
    <location>
        <begin position="246"/>
        <end position="644"/>
    </location>
</feature>
<feature type="region of interest" description="Disordered" evidence="3">
    <location>
        <begin position="1"/>
        <end position="72"/>
    </location>
</feature>
<feature type="region of interest" description="Disordered" evidence="3">
    <location>
        <begin position="105"/>
        <end position="248"/>
    </location>
</feature>
<dbReference type="GO" id="GO:0035556">
    <property type="term" value="P:intracellular signal transduction"/>
    <property type="evidence" value="ECO:0007669"/>
    <property type="project" value="TreeGrafter"/>
</dbReference>
<evidence type="ECO:0000259" key="4">
    <source>
        <dbReference type="PROSITE" id="PS50011"/>
    </source>
</evidence>
<dbReference type="GO" id="GO:0005524">
    <property type="term" value="F:ATP binding"/>
    <property type="evidence" value="ECO:0007669"/>
    <property type="project" value="UniProtKB-KW"/>
</dbReference>
<feature type="region of interest" description="Disordered" evidence="3">
    <location>
        <begin position="758"/>
        <end position="823"/>
    </location>
</feature>
<keyword evidence="6" id="KW-1185">Reference proteome</keyword>
<dbReference type="InterPro" id="IPR000719">
    <property type="entry name" value="Prot_kinase_dom"/>
</dbReference>
<protein>
    <submittedName>
        <fullName evidence="5">Serine/threonine protein kinase</fullName>
    </submittedName>
</protein>
<keyword evidence="5" id="KW-0723">Serine/threonine-protein kinase</keyword>
<comment type="caution">
    <text evidence="5">The sequence shown here is derived from an EMBL/GenBank/DDBJ whole genome shotgun (WGS) entry which is preliminary data.</text>
</comment>
<feature type="compositionally biased region" description="Low complexity" evidence="3">
    <location>
        <begin position="499"/>
        <end position="512"/>
    </location>
</feature>
<name>A0A9K3KVM1_9STRA</name>
<proteinExistence type="predicted"/>
<feature type="compositionally biased region" description="Acidic residues" evidence="3">
    <location>
        <begin position="852"/>
        <end position="865"/>
    </location>
</feature>
<gene>
    <name evidence="5" type="ORF">IV203_009661</name>
</gene>
<keyword evidence="1" id="KW-0547">Nucleotide-binding</keyword>
<feature type="compositionally biased region" description="Basic and acidic residues" evidence="3">
    <location>
        <begin position="8"/>
        <end position="19"/>
    </location>
</feature>
<dbReference type="Pfam" id="PF00069">
    <property type="entry name" value="Pkinase"/>
    <property type="match status" value="2"/>
</dbReference>
<dbReference type="PROSITE" id="PS50011">
    <property type="entry name" value="PROTEIN_KINASE_DOM"/>
    <property type="match status" value="1"/>
</dbReference>
<dbReference type="Proteomes" id="UP000693970">
    <property type="component" value="Unassembled WGS sequence"/>
</dbReference>
<dbReference type="EMBL" id="JAGRRH010000018">
    <property type="protein sequence ID" value="KAG7350301.1"/>
    <property type="molecule type" value="Genomic_DNA"/>
</dbReference>
<dbReference type="AlphaFoldDB" id="A0A9K3KVM1"/>
<reference evidence="5" key="1">
    <citation type="journal article" date="2021" name="Sci. Rep.">
        <title>Diploid genomic architecture of Nitzschia inconspicua, an elite biomass production diatom.</title>
        <authorList>
            <person name="Oliver A."/>
            <person name="Podell S."/>
            <person name="Pinowska A."/>
            <person name="Traller J.C."/>
            <person name="Smith S.R."/>
            <person name="McClure R."/>
            <person name="Beliaev A."/>
            <person name="Bohutskyi P."/>
            <person name="Hill E.A."/>
            <person name="Rabines A."/>
            <person name="Zheng H."/>
            <person name="Allen L.Z."/>
            <person name="Kuo A."/>
            <person name="Grigoriev I.V."/>
            <person name="Allen A.E."/>
            <person name="Hazlebeck D."/>
            <person name="Allen E.E."/>
        </authorList>
    </citation>
    <scope>NUCLEOTIDE SEQUENCE</scope>
    <source>
        <strain evidence="5">Hildebrandi</strain>
    </source>
</reference>
<evidence type="ECO:0000313" key="5">
    <source>
        <dbReference type="EMBL" id="KAG7350301.1"/>
    </source>
</evidence>
<keyword evidence="5" id="KW-0418">Kinase</keyword>
<evidence type="ECO:0000313" key="6">
    <source>
        <dbReference type="Proteomes" id="UP000693970"/>
    </source>
</evidence>
<dbReference type="PANTHER" id="PTHR24346:SF77">
    <property type="entry name" value="SERINE THREONINE PROTEIN KINASE"/>
    <property type="match status" value="1"/>
</dbReference>
<sequence length="929" mass="104280">MAQTDEEQGQHHSNNTEKAHSRHTTTSSPKTLESERRQLQQLSGCTTSQNSNLQNENCHTPESQEHRPTEEFDDEGNVIKVENLVFIQGILGQGAFGTVRLARRKLNHQQQHQHDHHHHGSSGSTTSSTSNPQPLEYPAAALNDRKPLAAAAQRRRERVFTKSASEPRRKSNFFHPPIWEEGTNETESSAMPMSKHKRVPTHSSGHGDSIDNRMARRSLSPTPPNIPTLKQPPPPRSSPLHFSHHRTVGTPVGYRNRGRRFQNHHHNHHHARHSPSVIGNLGLFTRSKSAFYHDERYDDDDEQLVAVKIFSKSILKRKRTMERDKSTNRIKVKTAWQQVEREIALMKKLSHPNLVQMYEVIDSPESDMLYMVLEYMPGGEILTYQDDGTFRRKEPRAADASYKQIQGVVDGHFDEEHAALYFVDILHGLAYLHQHHICHRDLKPENILLDARGVAKVGDFGVSHIFEKESKVGAQRMESITEGRRFKGKDKKATDPTTFSDSWSASSSSSFDEVSEHDRRPPKLTRKDTDAALSMRGMAGFGMLSRTEGTWCFWSPEMCEGSQSFSGYAADMWAAGVCLYIFVTGKLPFYSEIPQELFSMIATSDISYSGLGLSNSLVDLLKRCLAKDPNKRAGVGDCLQHPFLQVARQKRVRQLSEEFELSNKLKIVISEDDLRMAFRTVTSVPVKVLRSASRKIQEGLMHTRDRLSISTSSITDGESFVKQFQEGIQHLRTRMPSMGSTVHSGDPSGDAESLRGVLIGDNPPSMRAPMSTTDRKTEGDVQCPSKQRVVFFHRRPSNNDSDQSLNTFDENSPVVSERRNDSELVSRISRLSSGPSFGSNITDDVPTALLEAENEEETEREEEEGSPAAIHPETSNADSIQGGADFPPHSIGQRNEATLGVPMTAHASKKSSKSKRRRKGDKPSKCSIQ</sequence>